<keyword evidence="5 11" id="KW-1133">Transmembrane helix</keyword>
<feature type="transmembrane region" description="Helical" evidence="11">
    <location>
        <begin position="63"/>
        <end position="83"/>
    </location>
</feature>
<dbReference type="PANTHER" id="PTHR28259">
    <property type="entry name" value="FLUORIDE EXPORT PROTEIN 1-RELATED"/>
    <property type="match status" value="1"/>
</dbReference>
<evidence type="ECO:0000256" key="3">
    <source>
        <dbReference type="ARBA" id="ARBA00022519"/>
    </source>
</evidence>
<evidence type="ECO:0000256" key="10">
    <source>
        <dbReference type="ARBA" id="ARBA00035585"/>
    </source>
</evidence>
<dbReference type="RefSeq" id="WP_343768148.1">
    <property type="nucleotide sequence ID" value="NZ_BAAAFG010000016.1"/>
</dbReference>
<keyword evidence="3" id="KW-0997">Cell inner membrane</keyword>
<feature type="binding site" evidence="11">
    <location>
        <position position="73"/>
    </location>
    <ligand>
        <name>Na(+)</name>
        <dbReference type="ChEBI" id="CHEBI:29101"/>
        <note>structural</note>
    </ligand>
</feature>
<evidence type="ECO:0000256" key="8">
    <source>
        <dbReference type="ARBA" id="ARBA00023303"/>
    </source>
</evidence>
<dbReference type="InterPro" id="IPR003691">
    <property type="entry name" value="FluC"/>
</dbReference>
<sequence length="122" mass="13182">MKAVVLVFIGGGIGSSLRYLLGKWFNDSGQIPYGTLLANTLGCLIIGLFLGYTLKHPSSSNNLSLLIATGFCGGFTTFSTFSYENQVLLKAGNYMQFGIYTLGTLLLCFLFVFLGTLLSKII</sequence>
<keyword evidence="11" id="KW-0915">Sodium</keyword>
<keyword evidence="11" id="KW-0479">Metal-binding</keyword>
<protein>
    <recommendedName>
        <fullName evidence="11">Fluoride-specific ion channel FluC</fullName>
    </recommendedName>
</protein>
<dbReference type="HAMAP" id="MF_00454">
    <property type="entry name" value="FluC"/>
    <property type="match status" value="1"/>
</dbReference>
<keyword evidence="8 11" id="KW-0407">Ion channel</keyword>
<evidence type="ECO:0000313" key="12">
    <source>
        <dbReference type="EMBL" id="GAA0873311.1"/>
    </source>
</evidence>
<proteinExistence type="inferred from homology"/>
<evidence type="ECO:0000256" key="7">
    <source>
        <dbReference type="ARBA" id="ARBA00023136"/>
    </source>
</evidence>
<evidence type="ECO:0000256" key="1">
    <source>
        <dbReference type="ARBA" id="ARBA00004651"/>
    </source>
</evidence>
<keyword evidence="11" id="KW-0813">Transport</keyword>
<name>A0ABN1MJL8_9FLAO</name>
<comment type="function">
    <text evidence="11">Fluoride-specific ion channel. Important for reducing fluoride concentration in the cell, thus reducing its toxicity.</text>
</comment>
<organism evidence="12 13">
    <name type="scientific">Gangjinia marincola</name>
    <dbReference type="NCBI Taxonomy" id="578463"/>
    <lineage>
        <taxon>Bacteria</taxon>
        <taxon>Pseudomonadati</taxon>
        <taxon>Bacteroidota</taxon>
        <taxon>Flavobacteriia</taxon>
        <taxon>Flavobacteriales</taxon>
        <taxon>Flavobacteriaceae</taxon>
        <taxon>Gangjinia</taxon>
    </lineage>
</organism>
<accession>A0ABN1MJL8</accession>
<dbReference type="PANTHER" id="PTHR28259:SF1">
    <property type="entry name" value="FLUORIDE EXPORT PROTEIN 1-RELATED"/>
    <property type="match status" value="1"/>
</dbReference>
<comment type="subcellular location">
    <subcellularLocation>
        <location evidence="1 11">Cell membrane</location>
        <topology evidence="1 11">Multi-pass membrane protein</topology>
    </subcellularLocation>
</comment>
<dbReference type="Pfam" id="PF02537">
    <property type="entry name" value="CRCB"/>
    <property type="match status" value="1"/>
</dbReference>
<keyword evidence="4 11" id="KW-0812">Transmembrane</keyword>
<gene>
    <name evidence="11 12" type="primary">crcB</name>
    <name evidence="11" type="synonym">fluC</name>
    <name evidence="12" type="ORF">GCM10009117_24580</name>
</gene>
<evidence type="ECO:0000256" key="5">
    <source>
        <dbReference type="ARBA" id="ARBA00022989"/>
    </source>
</evidence>
<keyword evidence="7 11" id="KW-0472">Membrane</keyword>
<comment type="activity regulation">
    <text evidence="11">Na(+) is not transported, but it plays an essential structural role and its presence is essential for fluoride channel function.</text>
</comment>
<evidence type="ECO:0000256" key="11">
    <source>
        <dbReference type="HAMAP-Rule" id="MF_00454"/>
    </source>
</evidence>
<evidence type="ECO:0000313" key="13">
    <source>
        <dbReference type="Proteomes" id="UP001500507"/>
    </source>
</evidence>
<reference evidence="12 13" key="1">
    <citation type="journal article" date="2019" name="Int. J. Syst. Evol. Microbiol.">
        <title>The Global Catalogue of Microorganisms (GCM) 10K type strain sequencing project: providing services to taxonomists for standard genome sequencing and annotation.</title>
        <authorList>
            <consortium name="The Broad Institute Genomics Platform"/>
            <consortium name="The Broad Institute Genome Sequencing Center for Infectious Disease"/>
            <person name="Wu L."/>
            <person name="Ma J."/>
        </authorList>
    </citation>
    <scope>NUCLEOTIDE SEQUENCE [LARGE SCALE GENOMIC DNA]</scope>
    <source>
        <strain evidence="12 13">JCM 16082</strain>
    </source>
</reference>
<comment type="catalytic activity">
    <reaction evidence="10">
        <text>fluoride(in) = fluoride(out)</text>
        <dbReference type="Rhea" id="RHEA:76159"/>
        <dbReference type="ChEBI" id="CHEBI:17051"/>
    </reaction>
    <physiologicalReaction direction="left-to-right" evidence="10">
        <dbReference type="Rhea" id="RHEA:76160"/>
    </physiologicalReaction>
</comment>
<evidence type="ECO:0000256" key="2">
    <source>
        <dbReference type="ARBA" id="ARBA00022475"/>
    </source>
</evidence>
<comment type="similarity">
    <text evidence="9 11">Belongs to the fluoride channel Fluc/FEX (TC 1.A.43) family.</text>
</comment>
<feature type="binding site" evidence="11">
    <location>
        <position position="76"/>
    </location>
    <ligand>
        <name>Na(+)</name>
        <dbReference type="ChEBI" id="CHEBI:29101"/>
        <note>structural</note>
    </ligand>
</feature>
<dbReference type="Proteomes" id="UP001500507">
    <property type="component" value="Unassembled WGS sequence"/>
</dbReference>
<evidence type="ECO:0000256" key="4">
    <source>
        <dbReference type="ARBA" id="ARBA00022692"/>
    </source>
</evidence>
<dbReference type="EMBL" id="BAAAFG010000016">
    <property type="protein sequence ID" value="GAA0873311.1"/>
    <property type="molecule type" value="Genomic_DNA"/>
</dbReference>
<comment type="caution">
    <text evidence="12">The sequence shown here is derived from an EMBL/GenBank/DDBJ whole genome shotgun (WGS) entry which is preliminary data.</text>
</comment>
<feature type="transmembrane region" description="Helical" evidence="11">
    <location>
        <begin position="95"/>
        <end position="118"/>
    </location>
</feature>
<feature type="transmembrane region" description="Helical" evidence="11">
    <location>
        <begin position="30"/>
        <end position="51"/>
    </location>
</feature>
<evidence type="ECO:0000256" key="6">
    <source>
        <dbReference type="ARBA" id="ARBA00023065"/>
    </source>
</evidence>
<keyword evidence="2 11" id="KW-1003">Cell membrane</keyword>
<evidence type="ECO:0000256" key="9">
    <source>
        <dbReference type="ARBA" id="ARBA00035120"/>
    </source>
</evidence>
<keyword evidence="13" id="KW-1185">Reference proteome</keyword>
<dbReference type="NCBIfam" id="TIGR00494">
    <property type="entry name" value="crcB"/>
    <property type="match status" value="1"/>
</dbReference>
<keyword evidence="6 11" id="KW-0406">Ion transport</keyword>